<organism evidence="4 5">
    <name type="scientific">Methylobacterium cerastii</name>
    <dbReference type="NCBI Taxonomy" id="932741"/>
    <lineage>
        <taxon>Bacteria</taxon>
        <taxon>Pseudomonadati</taxon>
        <taxon>Pseudomonadota</taxon>
        <taxon>Alphaproteobacteria</taxon>
        <taxon>Hyphomicrobiales</taxon>
        <taxon>Methylobacteriaceae</taxon>
        <taxon>Methylobacterium</taxon>
    </lineage>
</organism>
<sequence length="364" mass="38003">MKLIAIQILRAAAALLVVMHHAQSEAAALAQRTGQAFAPSALLPWAGGVDVFFVISGFIIVHAATAHAAGPHGRRRFLAHRIARVVPLYWLVTALYLAVGLAAPAALSGAGGPLDAGSVVAAFLFWPAARADGAVQPVYGLGWTLNCEMAFYALFAVGLGWGRRSRVAWLVAALAGIVLAGAWLRPASVPLAFWSNPVMLEFALGALIALTRDEGLRLREPARAALALLGLGLLWRAAQGSADLDGFWRPLALGIPAACLVAAAALGHARAEGGRRSSIVSALAALGDASYALYLVHPFALRALREVLVRANLAALLDPWAALALMLAASVAAALLVHAFVERPMTRLARARLDPAPDPSPKTV</sequence>
<dbReference type="RefSeq" id="WP_238270198.1">
    <property type="nucleotide sequence ID" value="NZ_BPQG01000004.1"/>
</dbReference>
<dbReference type="InterPro" id="IPR050879">
    <property type="entry name" value="Acyltransferase_3"/>
</dbReference>
<dbReference type="PANTHER" id="PTHR23028:SF53">
    <property type="entry name" value="ACYL_TRANSF_3 DOMAIN-CONTAINING PROTEIN"/>
    <property type="match status" value="1"/>
</dbReference>
<evidence type="ECO:0000313" key="4">
    <source>
        <dbReference type="EMBL" id="GJD42405.1"/>
    </source>
</evidence>
<feature type="transmembrane region" description="Helical" evidence="1">
    <location>
        <begin position="167"/>
        <end position="185"/>
    </location>
</feature>
<keyword evidence="2" id="KW-0732">Signal</keyword>
<evidence type="ECO:0000256" key="2">
    <source>
        <dbReference type="SAM" id="SignalP"/>
    </source>
</evidence>
<dbReference type="Proteomes" id="UP001055117">
    <property type="component" value="Unassembled WGS sequence"/>
</dbReference>
<feature type="transmembrane region" description="Helical" evidence="1">
    <location>
        <begin position="250"/>
        <end position="267"/>
    </location>
</feature>
<feature type="transmembrane region" description="Helical" evidence="1">
    <location>
        <begin position="140"/>
        <end position="160"/>
    </location>
</feature>
<feature type="signal peptide" evidence="2">
    <location>
        <begin position="1"/>
        <end position="26"/>
    </location>
</feature>
<protein>
    <recommendedName>
        <fullName evidence="3">Acyltransferase 3 domain-containing protein</fullName>
    </recommendedName>
</protein>
<feature type="transmembrane region" description="Helical" evidence="1">
    <location>
        <begin position="42"/>
        <end position="64"/>
    </location>
</feature>
<proteinExistence type="predicted"/>
<feature type="transmembrane region" description="Helical" evidence="1">
    <location>
        <begin position="279"/>
        <end position="300"/>
    </location>
</feature>
<dbReference type="InterPro" id="IPR002656">
    <property type="entry name" value="Acyl_transf_3_dom"/>
</dbReference>
<accession>A0ABQ4QB06</accession>
<keyword evidence="1" id="KW-1133">Transmembrane helix</keyword>
<feature type="domain" description="Acyltransferase 3" evidence="3">
    <location>
        <begin position="5"/>
        <end position="337"/>
    </location>
</feature>
<evidence type="ECO:0000259" key="3">
    <source>
        <dbReference type="Pfam" id="PF01757"/>
    </source>
</evidence>
<dbReference type="EMBL" id="BPQG01000004">
    <property type="protein sequence ID" value="GJD42405.1"/>
    <property type="molecule type" value="Genomic_DNA"/>
</dbReference>
<dbReference type="PANTHER" id="PTHR23028">
    <property type="entry name" value="ACETYLTRANSFERASE"/>
    <property type="match status" value="1"/>
</dbReference>
<keyword evidence="1" id="KW-0812">Transmembrane</keyword>
<feature type="transmembrane region" description="Helical" evidence="1">
    <location>
        <begin position="85"/>
        <end position="107"/>
    </location>
</feature>
<comment type="caution">
    <text evidence="4">The sequence shown here is derived from an EMBL/GenBank/DDBJ whole genome shotgun (WGS) entry which is preliminary data.</text>
</comment>
<evidence type="ECO:0000313" key="5">
    <source>
        <dbReference type="Proteomes" id="UP001055117"/>
    </source>
</evidence>
<keyword evidence="1" id="KW-0472">Membrane</keyword>
<reference evidence="4 5" key="1">
    <citation type="journal article" date="2021" name="Front. Microbiol.">
        <title>Comprehensive Comparative Genomics and Phenotyping of Methylobacterium Species.</title>
        <authorList>
            <person name="Alessa O."/>
            <person name="Ogura Y."/>
            <person name="Fujitani Y."/>
            <person name="Takami H."/>
            <person name="Hayashi T."/>
            <person name="Sahin N."/>
            <person name="Tani A."/>
        </authorList>
    </citation>
    <scope>NUCLEOTIDE SEQUENCE [LARGE SCALE GENOMIC DNA]</scope>
    <source>
        <strain evidence="4 5">DSM 23679</strain>
    </source>
</reference>
<feature type="transmembrane region" description="Helical" evidence="1">
    <location>
        <begin position="320"/>
        <end position="341"/>
    </location>
</feature>
<gene>
    <name evidence="4" type="ORF">AFCDBAGC_0241</name>
</gene>
<evidence type="ECO:0000256" key="1">
    <source>
        <dbReference type="SAM" id="Phobius"/>
    </source>
</evidence>
<keyword evidence="5" id="KW-1185">Reference proteome</keyword>
<feature type="chain" id="PRO_5046262944" description="Acyltransferase 3 domain-containing protein" evidence="2">
    <location>
        <begin position="27"/>
        <end position="364"/>
    </location>
</feature>
<dbReference type="Pfam" id="PF01757">
    <property type="entry name" value="Acyl_transf_3"/>
    <property type="match status" value="1"/>
</dbReference>
<name>A0ABQ4QB06_9HYPH</name>